<name>A0A9W4FH01_9MYCO</name>
<organism evidence="2 3">
    <name type="scientific">Mycobacterium gallinarum</name>
    <dbReference type="NCBI Taxonomy" id="39689"/>
    <lineage>
        <taxon>Bacteria</taxon>
        <taxon>Bacillati</taxon>
        <taxon>Actinomycetota</taxon>
        <taxon>Actinomycetes</taxon>
        <taxon>Mycobacteriales</taxon>
        <taxon>Mycobacteriaceae</taxon>
        <taxon>Mycobacterium</taxon>
    </lineage>
</organism>
<dbReference type="AlphaFoldDB" id="A0A9W4FH01"/>
<feature type="compositionally biased region" description="Low complexity" evidence="1">
    <location>
        <begin position="55"/>
        <end position="64"/>
    </location>
</feature>
<evidence type="ECO:0000256" key="1">
    <source>
        <dbReference type="SAM" id="MobiDB-lite"/>
    </source>
</evidence>
<evidence type="ECO:0000313" key="3">
    <source>
        <dbReference type="Proteomes" id="UP000465785"/>
    </source>
</evidence>
<sequence length="70" mass="7662">MLMFDSHWIPRAIPETADNMKARVNTAMIITSTGVATAQTHPLKSISVTDLQGAQTQRRGQPEQGGERRG</sequence>
<keyword evidence="3" id="KW-1185">Reference proteome</keyword>
<proteinExistence type="predicted"/>
<reference evidence="2 3" key="1">
    <citation type="journal article" date="2019" name="Emerg. Microbes Infect.">
        <title>Comprehensive subspecies identification of 175 nontuberculous mycobacteria species based on 7547 genomic profiles.</title>
        <authorList>
            <person name="Matsumoto Y."/>
            <person name="Kinjo T."/>
            <person name="Motooka D."/>
            <person name="Nabeya D."/>
            <person name="Jung N."/>
            <person name="Uechi K."/>
            <person name="Horii T."/>
            <person name="Iida T."/>
            <person name="Fujita J."/>
            <person name="Nakamura S."/>
        </authorList>
    </citation>
    <scope>NUCLEOTIDE SEQUENCE [LARGE SCALE GENOMIC DNA]</scope>
    <source>
        <strain evidence="2 3">JCM 6399</strain>
    </source>
</reference>
<dbReference type="EMBL" id="AP022601">
    <property type="protein sequence ID" value="BBY94569.1"/>
    <property type="molecule type" value="Genomic_DNA"/>
</dbReference>
<dbReference type="KEGG" id="mgau:MGALJ_42380"/>
<gene>
    <name evidence="2" type="ORF">MGALJ_42380</name>
</gene>
<evidence type="ECO:0000313" key="2">
    <source>
        <dbReference type="EMBL" id="BBY94569.1"/>
    </source>
</evidence>
<dbReference type="Proteomes" id="UP000465785">
    <property type="component" value="Chromosome"/>
</dbReference>
<accession>A0A9W4FH01</accession>
<protein>
    <submittedName>
        <fullName evidence="2">Uncharacterized protein</fullName>
    </submittedName>
</protein>
<feature type="region of interest" description="Disordered" evidence="1">
    <location>
        <begin position="46"/>
        <end position="70"/>
    </location>
</feature>